<feature type="region of interest" description="Disordered" evidence="5">
    <location>
        <begin position="1"/>
        <end position="27"/>
    </location>
</feature>
<dbReference type="PANTHER" id="PTHR10696:SF51">
    <property type="entry name" value="TRIMETHYLLYSINE DIOXYGENASE, MITOCHONDRIAL"/>
    <property type="match status" value="1"/>
</dbReference>
<organism evidence="7 8">
    <name type="scientific">Oikopleura dioica</name>
    <name type="common">Tunicate</name>
    <dbReference type="NCBI Taxonomy" id="34765"/>
    <lineage>
        <taxon>Eukaryota</taxon>
        <taxon>Metazoa</taxon>
        <taxon>Chordata</taxon>
        <taxon>Tunicata</taxon>
        <taxon>Appendicularia</taxon>
        <taxon>Copelata</taxon>
        <taxon>Oikopleuridae</taxon>
        <taxon>Oikopleura</taxon>
    </lineage>
</organism>
<dbReference type="Gene3D" id="3.60.130.10">
    <property type="entry name" value="Clavaminate synthase-like"/>
    <property type="match status" value="1"/>
</dbReference>
<accession>A0ABN7T970</accession>
<feature type="compositionally biased region" description="Basic and acidic residues" evidence="5">
    <location>
        <begin position="170"/>
        <end position="184"/>
    </location>
</feature>
<dbReference type="EMBL" id="OU015567">
    <property type="protein sequence ID" value="CAG5114366.1"/>
    <property type="molecule type" value="Genomic_DNA"/>
</dbReference>
<evidence type="ECO:0000256" key="3">
    <source>
        <dbReference type="ARBA" id="ARBA00022873"/>
    </source>
</evidence>
<comment type="pathway">
    <text evidence="2">Amine and polyamine biosynthesis; carnitine biosynthesis.</text>
</comment>
<comment type="cofactor">
    <cofactor evidence="1">
        <name>L-ascorbate</name>
        <dbReference type="ChEBI" id="CHEBI:38290"/>
    </cofactor>
</comment>
<dbReference type="PANTHER" id="PTHR10696">
    <property type="entry name" value="GAMMA-BUTYROBETAINE HYDROXYLASE-RELATED"/>
    <property type="match status" value="1"/>
</dbReference>
<dbReference type="InterPro" id="IPR042098">
    <property type="entry name" value="TauD-like_sf"/>
</dbReference>
<gene>
    <name evidence="7" type="ORF">OKIOD_LOCUS17189</name>
</gene>
<protein>
    <submittedName>
        <fullName evidence="7">Oidioi.mRNA.OKI2018_I69.chr2.g8424.t1.cds</fullName>
    </submittedName>
</protein>
<keyword evidence="3" id="KW-0124">Carnitine biosynthesis</keyword>
<proteinExistence type="predicted"/>
<reference evidence="7 8" key="1">
    <citation type="submission" date="2021-04" db="EMBL/GenBank/DDBJ databases">
        <authorList>
            <person name="Bliznina A."/>
        </authorList>
    </citation>
    <scope>NUCLEOTIDE SEQUENCE [LARGE SCALE GENOMIC DNA]</scope>
</reference>
<sequence>MGPQNSEDEDDKPVNVNHMEKIDNRVNRRNNEYVRAVKENHHRELECERKLNSSNSNFSEKVRFSLNGKNVEFPSFWLLDNDNYMTETVQRQFPTFEKWGKELPKVHSIDDNEDSVKIRWSDGTTRVFEKSLLSQLSNPISKQGLFDPIHELWDRNSAPNPEPADYQKLVSEESREEERRKVDEPRHEGTVRACRALTVTQPNCFGEDWSFTADLAKPDTAYTNIALGLHTDATYYNEPMGIQAFHVLEHEGEGGETMLGDGFKAIELLNEESSESVEFLSNYQLMHEYIDKSTPGSHVRSIGTVLSRNPITKEIFRLRFNNHDRCPIPVADIDEFYYHYTKLGKIIESGEINFQRRLPPGTVLLVDNFRVMHGRTAFTGRRRVSGLYLTRDDWISGARKHDLLRPYFL</sequence>
<dbReference type="Proteomes" id="UP001158576">
    <property type="component" value="Chromosome 2"/>
</dbReference>
<dbReference type="InterPro" id="IPR050411">
    <property type="entry name" value="AlphaKG_dependent_hydroxylases"/>
</dbReference>
<keyword evidence="8" id="KW-1185">Reference proteome</keyword>
<feature type="compositionally biased region" description="Basic and acidic residues" evidence="5">
    <location>
        <begin position="18"/>
        <end position="27"/>
    </location>
</feature>
<evidence type="ECO:0000313" key="7">
    <source>
        <dbReference type="EMBL" id="CAG5114366.1"/>
    </source>
</evidence>
<evidence type="ECO:0000256" key="4">
    <source>
        <dbReference type="ARBA" id="ARBA00023002"/>
    </source>
</evidence>
<keyword evidence="4" id="KW-0560">Oxidoreductase</keyword>
<feature type="region of interest" description="Disordered" evidence="5">
    <location>
        <begin position="154"/>
        <end position="184"/>
    </location>
</feature>
<evidence type="ECO:0000256" key="5">
    <source>
        <dbReference type="SAM" id="MobiDB-lite"/>
    </source>
</evidence>
<name>A0ABN7T970_OIKDI</name>
<feature type="compositionally biased region" description="Acidic residues" evidence="5">
    <location>
        <begin position="1"/>
        <end position="11"/>
    </location>
</feature>
<feature type="domain" description="TauD/TfdA-like" evidence="6">
    <location>
        <begin position="200"/>
        <end position="388"/>
    </location>
</feature>
<evidence type="ECO:0000313" key="8">
    <source>
        <dbReference type="Proteomes" id="UP001158576"/>
    </source>
</evidence>
<dbReference type="SUPFAM" id="SSF51197">
    <property type="entry name" value="Clavaminate synthase-like"/>
    <property type="match status" value="1"/>
</dbReference>
<evidence type="ECO:0000256" key="2">
    <source>
        <dbReference type="ARBA" id="ARBA00005022"/>
    </source>
</evidence>
<dbReference type="Pfam" id="PF02668">
    <property type="entry name" value="TauD"/>
    <property type="match status" value="1"/>
</dbReference>
<evidence type="ECO:0000256" key="1">
    <source>
        <dbReference type="ARBA" id="ARBA00001961"/>
    </source>
</evidence>
<dbReference type="InterPro" id="IPR003819">
    <property type="entry name" value="TauD/TfdA-like"/>
</dbReference>
<evidence type="ECO:0000259" key="6">
    <source>
        <dbReference type="Pfam" id="PF02668"/>
    </source>
</evidence>